<keyword evidence="2" id="KW-1185">Reference proteome</keyword>
<proteinExistence type="predicted"/>
<dbReference type="AlphaFoldDB" id="A0A6A1VVB8"/>
<comment type="caution">
    <text evidence="1">The sequence shown here is derived from an EMBL/GenBank/DDBJ whole genome shotgun (WGS) entry which is preliminary data.</text>
</comment>
<organism evidence="1 2">
    <name type="scientific">Morella rubra</name>
    <name type="common">Chinese bayberry</name>
    <dbReference type="NCBI Taxonomy" id="262757"/>
    <lineage>
        <taxon>Eukaryota</taxon>
        <taxon>Viridiplantae</taxon>
        <taxon>Streptophyta</taxon>
        <taxon>Embryophyta</taxon>
        <taxon>Tracheophyta</taxon>
        <taxon>Spermatophyta</taxon>
        <taxon>Magnoliopsida</taxon>
        <taxon>eudicotyledons</taxon>
        <taxon>Gunneridae</taxon>
        <taxon>Pentapetalae</taxon>
        <taxon>rosids</taxon>
        <taxon>fabids</taxon>
        <taxon>Fagales</taxon>
        <taxon>Myricaceae</taxon>
        <taxon>Morella</taxon>
    </lineage>
</organism>
<evidence type="ECO:0000313" key="2">
    <source>
        <dbReference type="Proteomes" id="UP000516437"/>
    </source>
</evidence>
<name>A0A6A1VVB8_9ROSI</name>
<reference evidence="1 2" key="1">
    <citation type="journal article" date="2019" name="Plant Biotechnol. J.">
        <title>The red bayberry genome and genetic basis of sex determination.</title>
        <authorList>
            <person name="Jia H.M."/>
            <person name="Jia H.J."/>
            <person name="Cai Q.L."/>
            <person name="Wang Y."/>
            <person name="Zhao H.B."/>
            <person name="Yang W.F."/>
            <person name="Wang G.Y."/>
            <person name="Li Y.H."/>
            <person name="Zhan D.L."/>
            <person name="Shen Y.T."/>
            <person name="Niu Q.F."/>
            <person name="Chang L."/>
            <person name="Qiu J."/>
            <person name="Zhao L."/>
            <person name="Xie H.B."/>
            <person name="Fu W.Y."/>
            <person name="Jin J."/>
            <person name="Li X.W."/>
            <person name="Jiao Y."/>
            <person name="Zhou C.C."/>
            <person name="Tu T."/>
            <person name="Chai C.Y."/>
            <person name="Gao J.L."/>
            <person name="Fan L.J."/>
            <person name="van de Weg E."/>
            <person name="Wang J.Y."/>
            <person name="Gao Z.S."/>
        </authorList>
    </citation>
    <scope>NUCLEOTIDE SEQUENCE [LARGE SCALE GENOMIC DNA]</scope>
    <source>
        <tissue evidence="1">Leaves</tissue>
    </source>
</reference>
<dbReference type="Proteomes" id="UP000516437">
    <property type="component" value="Chromosome 4"/>
</dbReference>
<sequence length="77" mass="8429">MYHFPATKTRQITTINAATGSHALVSAPKFFGSYCLHLLLRPAASLLLLPLPFAVCHPPLLARIFLSLLLTLSAFRP</sequence>
<protein>
    <submittedName>
        <fullName evidence="1">Uncharacterized protein</fullName>
    </submittedName>
</protein>
<evidence type="ECO:0000313" key="1">
    <source>
        <dbReference type="EMBL" id="KAB1215857.1"/>
    </source>
</evidence>
<dbReference type="EMBL" id="RXIC02000022">
    <property type="protein sequence ID" value="KAB1215857.1"/>
    <property type="molecule type" value="Genomic_DNA"/>
</dbReference>
<accession>A0A6A1VVB8</accession>
<gene>
    <name evidence="1" type="ORF">CJ030_MR4G010929</name>
</gene>